<dbReference type="Pfam" id="PF13087">
    <property type="entry name" value="AAA_12"/>
    <property type="match status" value="1"/>
</dbReference>
<dbReference type="InterPro" id="IPR041679">
    <property type="entry name" value="DNA2/NAM7-like_C"/>
</dbReference>
<reference evidence="9" key="1">
    <citation type="submission" date="2020-12" db="UniProtKB">
        <authorList>
            <consortium name="WormBaseParasite"/>
        </authorList>
    </citation>
    <scope>IDENTIFICATION</scope>
    <source>
        <strain evidence="9">MHco3</strain>
    </source>
</reference>
<dbReference type="OMA" id="NILICTI"/>
<dbReference type="GO" id="GO:0043139">
    <property type="term" value="F:5'-3' DNA helicase activity"/>
    <property type="evidence" value="ECO:0007669"/>
    <property type="project" value="TreeGrafter"/>
</dbReference>
<evidence type="ECO:0000256" key="2">
    <source>
        <dbReference type="ARBA" id="ARBA00022741"/>
    </source>
</evidence>
<dbReference type="InterPro" id="IPR041677">
    <property type="entry name" value="DNA2/NAM7_AAA_11"/>
</dbReference>
<protein>
    <submittedName>
        <fullName evidence="9">AAA_12 domain-containing protein</fullName>
    </submittedName>
</protein>
<name>A0A7I4Y543_HAECO</name>
<keyword evidence="8" id="KW-1185">Reference proteome</keyword>
<keyword evidence="4" id="KW-0347">Helicase</keyword>
<dbReference type="AlphaFoldDB" id="A0A7I4Y543"/>
<dbReference type="OrthoDB" id="5813042at2759"/>
<accession>A0A7I4Y543</accession>
<evidence type="ECO:0000256" key="1">
    <source>
        <dbReference type="ARBA" id="ARBA00007913"/>
    </source>
</evidence>
<evidence type="ECO:0000313" key="8">
    <source>
        <dbReference type="Proteomes" id="UP000025227"/>
    </source>
</evidence>
<dbReference type="PANTHER" id="PTHR43788:SF16">
    <property type="entry name" value="HELICASE WITH ZINC FINGER 2"/>
    <property type="match status" value="1"/>
</dbReference>
<evidence type="ECO:0000256" key="5">
    <source>
        <dbReference type="ARBA" id="ARBA00022840"/>
    </source>
</evidence>
<organism evidence="8 9">
    <name type="scientific">Haemonchus contortus</name>
    <name type="common">Barber pole worm</name>
    <dbReference type="NCBI Taxonomy" id="6289"/>
    <lineage>
        <taxon>Eukaryota</taxon>
        <taxon>Metazoa</taxon>
        <taxon>Ecdysozoa</taxon>
        <taxon>Nematoda</taxon>
        <taxon>Chromadorea</taxon>
        <taxon>Rhabditida</taxon>
        <taxon>Rhabditina</taxon>
        <taxon>Rhabditomorpha</taxon>
        <taxon>Strongyloidea</taxon>
        <taxon>Trichostrongylidae</taxon>
        <taxon>Haemonchus</taxon>
    </lineage>
</organism>
<proteinExistence type="inferred from homology"/>
<evidence type="ECO:0000256" key="4">
    <source>
        <dbReference type="ARBA" id="ARBA00022806"/>
    </source>
</evidence>
<evidence type="ECO:0000313" key="9">
    <source>
        <dbReference type="WBParaSite" id="HCON_00044890-00001"/>
    </source>
</evidence>
<dbReference type="SUPFAM" id="SSF52540">
    <property type="entry name" value="P-loop containing nucleoside triphosphate hydrolases"/>
    <property type="match status" value="1"/>
</dbReference>
<dbReference type="GO" id="GO:0005524">
    <property type="term" value="F:ATP binding"/>
    <property type="evidence" value="ECO:0007669"/>
    <property type="project" value="UniProtKB-KW"/>
</dbReference>
<feature type="domain" description="DNA2/NAM7 helicase-like C-terminal" evidence="7">
    <location>
        <begin position="538"/>
        <end position="724"/>
    </location>
</feature>
<dbReference type="Gene3D" id="3.40.50.300">
    <property type="entry name" value="P-loop containing nucleotide triphosphate hydrolases"/>
    <property type="match status" value="2"/>
</dbReference>
<dbReference type="InterPro" id="IPR027417">
    <property type="entry name" value="P-loop_NTPase"/>
</dbReference>
<dbReference type="InterPro" id="IPR050534">
    <property type="entry name" value="Coronavir_polyprotein_1ab"/>
</dbReference>
<feature type="domain" description="DNA2/NAM7 helicase helicase" evidence="6">
    <location>
        <begin position="287"/>
        <end position="525"/>
    </location>
</feature>
<keyword evidence="5" id="KW-0067">ATP-binding</keyword>
<comment type="similarity">
    <text evidence="1">Belongs to the DNA2/NAM7 helicase family.</text>
</comment>
<dbReference type="CDD" id="cd18808">
    <property type="entry name" value="SF1_C_Upf1"/>
    <property type="match status" value="1"/>
</dbReference>
<dbReference type="PANTHER" id="PTHR43788">
    <property type="entry name" value="DNA2/NAM7 HELICASE FAMILY MEMBER"/>
    <property type="match status" value="1"/>
</dbReference>
<dbReference type="GO" id="GO:0016787">
    <property type="term" value="F:hydrolase activity"/>
    <property type="evidence" value="ECO:0007669"/>
    <property type="project" value="UniProtKB-KW"/>
</dbReference>
<keyword evidence="3" id="KW-0378">Hydrolase</keyword>
<keyword evidence="2" id="KW-0547">Nucleotide-binding</keyword>
<dbReference type="WBParaSite" id="HCON_00044890-00001">
    <property type="protein sequence ID" value="HCON_00044890-00001"/>
    <property type="gene ID" value="HCON_00044890"/>
</dbReference>
<sequence length="763" mass="84909">MKGHRTLVTVNSNRLDPDVEFARLRANTFITADFRPRQLDYMLFACTPKANAFNELRECMADLQYFPSPPPAPSGIRPTSQTHQQQVNSKLTELRMFQSNPREVMPFLESLYGTTVGTLSACVAETLDTSSHPAIWTTPNINAYPTLATFQIPKVRKTGWTVGQQIEGAYQTDIIRARIVHITPAEEHITVTAQIHPQDTPRFRIYITRSQHCRISAGTYLHNLTEDKSNPILTLLEGTSVSRLFTPQSKAWSAARAILSGDVTLSGEPAKTRKSITAVVGGERVVLNSHQVNAINWFHKDLPLLIIDSAYGAGKSLCTTLMAVEAVKKGKTVLIAAVQNSALDVICSKLAQMDTPDMHPVRYVNEMLARDTLRTGPYDIAAIMERLPVTHSDRMGPSTAAMFRAFADKRRRLREFLFTGVEQNLMASEHKTLLFLEEANSERVKALTSKFLKIYQPNILICTIASAINLTTKKGLWRRPSRKWDTVLLDEASMIPEATLIGLFSRFPDATYTLIGDTKQLPPFVGTQKAPRAAALCSQSVLEVAKRVGNAPTCKISTVYRPHARMMELNSYIFYNNELVCGTPVDERQALLRSLHMPNKEIPIAFVDVLGKAVKSITGFQSNEIEARAAAVLVRLLLAAGIPPGDITVICLYRDQLYLCESILSNTHVTIKTVDSAQGSEKSIVILCTTRTKVLGTNLTFFDDPKRLNVALSRARDGMFILGSVPLMESSPLWGSIIRWCRSRCVFATLEFFRDRSPPPPPY</sequence>
<dbReference type="Proteomes" id="UP000025227">
    <property type="component" value="Unplaced"/>
</dbReference>
<dbReference type="Pfam" id="PF13086">
    <property type="entry name" value="AAA_11"/>
    <property type="match status" value="1"/>
</dbReference>
<dbReference type="InterPro" id="IPR047187">
    <property type="entry name" value="SF1_C_Upf1"/>
</dbReference>
<evidence type="ECO:0000259" key="6">
    <source>
        <dbReference type="Pfam" id="PF13086"/>
    </source>
</evidence>
<evidence type="ECO:0000259" key="7">
    <source>
        <dbReference type="Pfam" id="PF13087"/>
    </source>
</evidence>
<evidence type="ECO:0000256" key="3">
    <source>
        <dbReference type="ARBA" id="ARBA00022801"/>
    </source>
</evidence>